<proteinExistence type="predicted"/>
<dbReference type="KEGG" id="mpl:Mpal_2030"/>
<dbReference type="PANTHER" id="PTHR43265:SF1">
    <property type="entry name" value="ESTERASE ESTD"/>
    <property type="match status" value="1"/>
</dbReference>
<dbReference type="RefSeq" id="WP_012618648.1">
    <property type="nucleotide sequence ID" value="NC_011832.1"/>
</dbReference>
<dbReference type="InterPro" id="IPR029058">
    <property type="entry name" value="AB_hydrolase_fold"/>
</dbReference>
<evidence type="ECO:0000313" key="2">
    <source>
        <dbReference type="Proteomes" id="UP000002457"/>
    </source>
</evidence>
<dbReference type="GeneID" id="7272011"/>
<protein>
    <recommendedName>
        <fullName evidence="3">Serine aminopeptidase S33 domain-containing protein</fullName>
    </recommendedName>
</protein>
<dbReference type="SUPFAM" id="SSF53474">
    <property type="entry name" value="alpha/beta-Hydrolases"/>
    <property type="match status" value="1"/>
</dbReference>
<evidence type="ECO:0000313" key="1">
    <source>
        <dbReference type="EMBL" id="ACL17329.1"/>
    </source>
</evidence>
<organism evidence="1 2">
    <name type="scientific">Methanosphaerula palustris (strain ATCC BAA-1556 / DSM 19958 / E1-9c)</name>
    <dbReference type="NCBI Taxonomy" id="521011"/>
    <lineage>
        <taxon>Archaea</taxon>
        <taxon>Methanobacteriati</taxon>
        <taxon>Methanobacteriota</taxon>
        <taxon>Stenosarchaea group</taxon>
        <taxon>Methanomicrobia</taxon>
        <taxon>Methanomicrobiales</taxon>
        <taxon>Methanoregulaceae</taxon>
        <taxon>Methanosphaerula</taxon>
    </lineage>
</organism>
<dbReference type="OrthoDB" id="203477at2157"/>
<gene>
    <name evidence="1" type="ordered locus">Mpal_2030</name>
</gene>
<dbReference type="PANTHER" id="PTHR43265">
    <property type="entry name" value="ESTERASE ESTD"/>
    <property type="match status" value="1"/>
</dbReference>
<dbReference type="AlphaFoldDB" id="B8GDH8"/>
<dbReference type="eggNOG" id="arCOG01661">
    <property type="taxonomic scope" value="Archaea"/>
</dbReference>
<dbReference type="Proteomes" id="UP000002457">
    <property type="component" value="Chromosome"/>
</dbReference>
<dbReference type="STRING" id="521011.Mpal_2030"/>
<dbReference type="InterPro" id="IPR053145">
    <property type="entry name" value="AB_hydrolase_Est10"/>
</dbReference>
<sequence>MMITSEEIAWNVDGIPVQGTLTRPAGEGLHPGIVFVAGSGPTDRDWCSPLIPGTNGSGRLLAEDLTRAGFMTLRYDKRASGPHGQENARQLVGRISMQSHLDELSGAVDALLADGAMDPARLFVLTNSEGTIHALNYQVQATERRFSGLVLTGAPGRSIGQVARSQILAQVRDLPNGDLMMDQYDAAIAAFEAGESIQPDPSLPEGLRVLLLSLTTPANLPFARELWSTNPSDLITKVKEPILVVIGKKDIQVDWKTDDGPLEQAAFGNGNVEFAYPEEADHVLKHEDRLREMLAAAEVGAHYNSEDRVLDAAALTVITRWIRDRARL</sequence>
<dbReference type="EMBL" id="CP001338">
    <property type="protein sequence ID" value="ACL17329.1"/>
    <property type="molecule type" value="Genomic_DNA"/>
</dbReference>
<dbReference type="GO" id="GO:0052689">
    <property type="term" value="F:carboxylic ester hydrolase activity"/>
    <property type="evidence" value="ECO:0007669"/>
    <property type="project" value="TreeGrafter"/>
</dbReference>
<reference evidence="1 2" key="1">
    <citation type="journal article" date="2015" name="Genome Announc.">
        <title>Complete Genome Sequence of Methanosphaerula palustris E1-9CT, a Hydrogenotrophic Methanogen Isolated from a Minerotrophic Fen Peatland.</title>
        <authorList>
            <person name="Cadillo-Quiroz H."/>
            <person name="Browne P."/>
            <person name="Kyrpides N."/>
            <person name="Woyke T."/>
            <person name="Goodwin L."/>
            <person name="Detter C."/>
            <person name="Yavitt J.B."/>
            <person name="Zinder S.H."/>
        </authorList>
    </citation>
    <scope>NUCLEOTIDE SEQUENCE [LARGE SCALE GENOMIC DNA]</scope>
    <source>
        <strain evidence="2">ATCC BAA-1556 / DSM 19958 / E1-9c</strain>
    </source>
</reference>
<keyword evidence="2" id="KW-1185">Reference proteome</keyword>
<dbReference type="Gene3D" id="3.40.50.1820">
    <property type="entry name" value="alpha/beta hydrolase"/>
    <property type="match status" value="1"/>
</dbReference>
<accession>B8GDH8</accession>
<dbReference type="HOGENOM" id="CLU_033707_1_1_2"/>
<name>B8GDH8_METPE</name>
<evidence type="ECO:0008006" key="3">
    <source>
        <dbReference type="Google" id="ProtNLM"/>
    </source>
</evidence>